<dbReference type="InterPro" id="IPR039421">
    <property type="entry name" value="Type_1_exporter"/>
</dbReference>
<keyword evidence="6 11" id="KW-1133">Transmembrane helix</keyword>
<reference evidence="14 15" key="1">
    <citation type="journal article" date="2010" name="Proc. Natl. Acad. Sci. U.S.A.">
        <title>Genome analysis of Bifidobacterium bifidum PRL2010 reveals metabolic pathways for host-derived glycan foraging.</title>
        <authorList>
            <person name="Turroni F."/>
            <person name="Bottacini F."/>
            <person name="Foroni E."/>
            <person name="Mulder I."/>
            <person name="Kim J.H."/>
            <person name="Zomer A."/>
            <person name="Sanchez B."/>
            <person name="Bidossi A."/>
            <person name="Ferrarini A."/>
            <person name="Giubellini V."/>
            <person name="Delledonne M."/>
            <person name="Henrissat B."/>
            <person name="Coutinho P."/>
            <person name="Oggioni M."/>
            <person name="Fitzgerald G.F."/>
            <person name="Mills D."/>
            <person name="Margolles A."/>
            <person name="Kelly D."/>
            <person name="van Sinderen D."/>
            <person name="Ventura M."/>
        </authorList>
    </citation>
    <scope>NUCLEOTIDE SEQUENCE [LARGE SCALE GENOMIC DNA]</scope>
    <source>
        <strain evidence="14 15">PRL2010</strain>
    </source>
</reference>
<name>A0A0H3EEH5_BIFBP</name>
<dbReference type="GO" id="GO:0005524">
    <property type="term" value="F:ATP binding"/>
    <property type="evidence" value="ECO:0007669"/>
    <property type="project" value="UniProtKB-KW"/>
</dbReference>
<dbReference type="InterPro" id="IPR017871">
    <property type="entry name" value="ABC_transporter-like_CS"/>
</dbReference>
<dbReference type="CDD" id="cd18547">
    <property type="entry name" value="ABC_6TM_Tm288_like"/>
    <property type="match status" value="1"/>
</dbReference>
<evidence type="ECO:0000259" key="12">
    <source>
        <dbReference type="PROSITE" id="PS50893"/>
    </source>
</evidence>
<feature type="transmembrane region" description="Helical" evidence="11">
    <location>
        <begin position="206"/>
        <end position="223"/>
    </location>
</feature>
<dbReference type="CDD" id="cd03254">
    <property type="entry name" value="ABCC_Glucan_exporter_like"/>
    <property type="match status" value="1"/>
</dbReference>
<keyword evidence="3 11" id="KW-0812">Transmembrane</keyword>
<evidence type="ECO:0000313" key="15">
    <source>
        <dbReference type="Proteomes" id="UP000002312"/>
    </source>
</evidence>
<dbReference type="GO" id="GO:0015421">
    <property type="term" value="F:ABC-type oligopeptide transporter activity"/>
    <property type="evidence" value="ECO:0007669"/>
    <property type="project" value="TreeGrafter"/>
</dbReference>
<dbReference type="InterPro" id="IPR003593">
    <property type="entry name" value="AAA+_ATPase"/>
</dbReference>
<dbReference type="PANTHER" id="PTHR43394">
    <property type="entry name" value="ATP-DEPENDENT PERMEASE MDL1, MITOCHONDRIAL"/>
    <property type="match status" value="1"/>
</dbReference>
<dbReference type="EMBL" id="CP001840">
    <property type="protein sequence ID" value="ADP36724.1"/>
    <property type="molecule type" value="Genomic_DNA"/>
</dbReference>
<organism evidence="14 15">
    <name type="scientific">Bifidobacterium bifidum (strain PRL2010)</name>
    <dbReference type="NCBI Taxonomy" id="702459"/>
    <lineage>
        <taxon>Bacteria</taxon>
        <taxon>Bacillati</taxon>
        <taxon>Actinomycetota</taxon>
        <taxon>Actinomycetes</taxon>
        <taxon>Bifidobacteriales</taxon>
        <taxon>Bifidobacteriaceae</taxon>
        <taxon>Bifidobacterium</taxon>
    </lineage>
</organism>
<feature type="domain" description="ABC transmembrane type-1" evidence="13">
    <location>
        <begin position="52"/>
        <end position="347"/>
    </location>
</feature>
<dbReference type="FunFam" id="3.40.50.300:FF:000287">
    <property type="entry name" value="Multidrug ABC transporter ATP-binding protein"/>
    <property type="match status" value="1"/>
</dbReference>
<protein>
    <recommendedName>
        <fullName evidence="10">Fatty acid ABC transporter ATP-binding/permease protein</fullName>
    </recommendedName>
</protein>
<evidence type="ECO:0000256" key="1">
    <source>
        <dbReference type="ARBA" id="ARBA00004651"/>
    </source>
</evidence>
<feature type="transmembrane region" description="Helical" evidence="11">
    <location>
        <begin position="48"/>
        <end position="67"/>
    </location>
</feature>
<dbReference type="SUPFAM" id="SSF90123">
    <property type="entry name" value="ABC transporter transmembrane region"/>
    <property type="match status" value="1"/>
</dbReference>
<evidence type="ECO:0000256" key="8">
    <source>
        <dbReference type="ARBA" id="ARBA00055053"/>
    </source>
</evidence>
<dbReference type="OrthoDB" id="9806127at2"/>
<evidence type="ECO:0000256" key="6">
    <source>
        <dbReference type="ARBA" id="ARBA00022989"/>
    </source>
</evidence>
<evidence type="ECO:0000259" key="13">
    <source>
        <dbReference type="PROSITE" id="PS50929"/>
    </source>
</evidence>
<dbReference type="InterPro" id="IPR027417">
    <property type="entry name" value="P-loop_NTPase"/>
</dbReference>
<dbReference type="Gene3D" id="3.40.50.300">
    <property type="entry name" value="P-loop containing nucleotide triphosphate hydrolases"/>
    <property type="match status" value="1"/>
</dbReference>
<sequence length="622" mass="69115">MTTQNDDMTETVVNAGDTVKTDDIELEAPKNAMATARRLFVQLGNQRVRLCVVAASILLFTFFHIAAPMYSAVVVDSIWDAVQGAWRDGVPFSVSWNAGGIGWTILILAILYLGEWGFYYLQSYLMASVAENLNLTLRKQISAKIQRLPLRFFDRNKPGEVLSKVTNDLDRISEVMQTGLLRLITAITTVTGSLVIMVYYSWLLTVVFLVFMALSMWVTKLVARKNLEIASLRQETIGELTGLAEEYYKGRNIIKAYNREEDSAAAMEDAAERTRKAAQLADFITISVNPLIRMIARFSQMAVMLLAGWMVLGGRMTVGVAQAFYQYINQVSEPLTEASYMINSLQSALASAERTFELLDEEEERPDPQPADAAKIAEEPVQGRVVFNHVRFGYDPQRPLMKDVNFVAEPGQKVAIVGSTGAGKTTLINLLMRFYEIDGGAITLDGVSTAAMTRGDLRREFGMVLQDTWLFGGTVAENLAYGRPDATREEIIAAAKAVRADYFIRTLPHGYDTVLDNEAGNLSVGQRQLLTIARVFLADPPILILDEATSSVDTRTEAEIGKAMTRLMAGRTSFVIAHRLSTIRDADLILYMEHGDIIEHGNHYELLERGGRYAALYNSQFA</sequence>
<proteinExistence type="inferred from homology"/>
<feature type="transmembrane region" description="Helical" evidence="11">
    <location>
        <begin position="180"/>
        <end position="200"/>
    </location>
</feature>
<dbReference type="SMART" id="SM00382">
    <property type="entry name" value="AAA"/>
    <property type="match status" value="1"/>
</dbReference>
<feature type="domain" description="ABC transporter" evidence="12">
    <location>
        <begin position="385"/>
        <end position="619"/>
    </location>
</feature>
<dbReference type="PATRIC" id="fig|702459.3.peg.1761"/>
<accession>A0A0H3EEH5</accession>
<dbReference type="GO" id="GO:0005886">
    <property type="term" value="C:plasma membrane"/>
    <property type="evidence" value="ECO:0007669"/>
    <property type="project" value="UniProtKB-SubCell"/>
</dbReference>
<keyword evidence="5 14" id="KW-0067">ATP-binding</keyword>
<comment type="function">
    <text evidence="8">ABC transporter involved in fatty acid import. Transmembrane domains (TMD) form a pore in the membrane and the ATP-binding domain (NBD) is responsible for energy generation.</text>
</comment>
<dbReference type="InterPro" id="IPR011527">
    <property type="entry name" value="ABC1_TM_dom"/>
</dbReference>
<keyword evidence="2" id="KW-0813">Transport</keyword>
<evidence type="ECO:0000313" key="14">
    <source>
        <dbReference type="EMBL" id="ADP36724.1"/>
    </source>
</evidence>
<keyword evidence="4" id="KW-0547">Nucleotide-binding</keyword>
<dbReference type="HOGENOM" id="CLU_000604_84_4_11"/>
<evidence type="ECO:0000256" key="5">
    <source>
        <dbReference type="ARBA" id="ARBA00022840"/>
    </source>
</evidence>
<keyword evidence="14" id="KW-0378">Hydrolase</keyword>
<evidence type="ECO:0000256" key="7">
    <source>
        <dbReference type="ARBA" id="ARBA00023136"/>
    </source>
</evidence>
<dbReference type="Pfam" id="PF00005">
    <property type="entry name" value="ABC_tran"/>
    <property type="match status" value="1"/>
</dbReference>
<dbReference type="InterPro" id="IPR036640">
    <property type="entry name" value="ABC1_TM_sf"/>
</dbReference>
<dbReference type="GO" id="GO:0016887">
    <property type="term" value="F:ATP hydrolysis activity"/>
    <property type="evidence" value="ECO:0007669"/>
    <property type="project" value="InterPro"/>
</dbReference>
<comment type="subcellular location">
    <subcellularLocation>
        <location evidence="1">Cell membrane</location>
        <topology evidence="1">Multi-pass membrane protein</topology>
    </subcellularLocation>
</comment>
<evidence type="ECO:0000256" key="10">
    <source>
        <dbReference type="ARBA" id="ARBA00071747"/>
    </source>
</evidence>
<feature type="transmembrane region" description="Helical" evidence="11">
    <location>
        <begin position="101"/>
        <end position="121"/>
    </location>
</feature>
<dbReference type="PROSITE" id="PS50929">
    <property type="entry name" value="ABC_TM1F"/>
    <property type="match status" value="1"/>
</dbReference>
<evidence type="ECO:0000256" key="3">
    <source>
        <dbReference type="ARBA" id="ARBA00022692"/>
    </source>
</evidence>
<feature type="transmembrane region" description="Helical" evidence="11">
    <location>
        <begin position="302"/>
        <end position="325"/>
    </location>
</feature>
<keyword evidence="7 11" id="KW-0472">Membrane</keyword>
<dbReference type="Pfam" id="PF00664">
    <property type="entry name" value="ABC_membrane"/>
    <property type="match status" value="1"/>
</dbReference>
<dbReference type="Proteomes" id="UP000002312">
    <property type="component" value="Chromosome"/>
</dbReference>
<evidence type="ECO:0000256" key="9">
    <source>
        <dbReference type="ARBA" id="ARBA00061644"/>
    </source>
</evidence>
<evidence type="ECO:0000256" key="4">
    <source>
        <dbReference type="ARBA" id="ARBA00022741"/>
    </source>
</evidence>
<dbReference type="Gene3D" id="1.20.1560.10">
    <property type="entry name" value="ABC transporter type 1, transmembrane domain"/>
    <property type="match status" value="1"/>
</dbReference>
<dbReference type="SUPFAM" id="SSF52540">
    <property type="entry name" value="P-loop containing nucleoside triphosphate hydrolases"/>
    <property type="match status" value="1"/>
</dbReference>
<evidence type="ECO:0000256" key="11">
    <source>
        <dbReference type="SAM" id="Phobius"/>
    </source>
</evidence>
<dbReference type="InterPro" id="IPR003439">
    <property type="entry name" value="ABC_transporter-like_ATP-bd"/>
</dbReference>
<dbReference type="PROSITE" id="PS00211">
    <property type="entry name" value="ABC_TRANSPORTER_1"/>
    <property type="match status" value="1"/>
</dbReference>
<gene>
    <name evidence="14" type="ordered locus">BBPR_1703</name>
</gene>
<dbReference type="PROSITE" id="PS50893">
    <property type="entry name" value="ABC_TRANSPORTER_2"/>
    <property type="match status" value="1"/>
</dbReference>
<dbReference type="KEGG" id="bbp:BBPR_1703"/>
<dbReference type="AlphaFoldDB" id="A0A0H3EEH5"/>
<dbReference type="PANTHER" id="PTHR43394:SF1">
    <property type="entry name" value="ATP-BINDING CASSETTE SUB-FAMILY B MEMBER 10, MITOCHONDRIAL"/>
    <property type="match status" value="1"/>
</dbReference>
<dbReference type="eggNOG" id="COG1132">
    <property type="taxonomic scope" value="Bacteria"/>
</dbReference>
<evidence type="ECO:0000256" key="2">
    <source>
        <dbReference type="ARBA" id="ARBA00022448"/>
    </source>
</evidence>
<comment type="similarity">
    <text evidence="9">Belongs to the ABC transporter superfamily. Lipid exporter (TC 3.A.1.106) family.</text>
</comment>